<evidence type="ECO:0000313" key="4">
    <source>
        <dbReference type="EMBL" id="KAK9543169.1"/>
    </source>
</evidence>
<reference evidence="4 5" key="1">
    <citation type="journal article" date="2024" name="Genome Biol. Evol.">
        <title>Chromosome-level genome assembly of the viviparous eelpout Zoarces viviparus.</title>
        <authorList>
            <person name="Fuhrmann N."/>
            <person name="Brasseur M.V."/>
            <person name="Bakowski C.E."/>
            <person name="Podsiadlowski L."/>
            <person name="Prost S."/>
            <person name="Krehenwinkel H."/>
            <person name="Mayer C."/>
        </authorList>
    </citation>
    <scope>NUCLEOTIDE SEQUENCE [LARGE SCALE GENOMIC DNA]</scope>
    <source>
        <strain evidence="4">NO-MEL_2022_Ind0_liver</strain>
    </source>
</reference>
<dbReference type="GO" id="GO:0006356">
    <property type="term" value="P:regulation of transcription by RNA polymerase I"/>
    <property type="evidence" value="ECO:0007669"/>
    <property type="project" value="TreeGrafter"/>
</dbReference>
<protein>
    <recommendedName>
        <fullName evidence="3">C2H2-type domain-containing protein</fullName>
    </recommendedName>
</protein>
<feature type="compositionally biased region" description="Basic and acidic residues" evidence="2">
    <location>
        <begin position="603"/>
        <end position="620"/>
    </location>
</feature>
<feature type="region of interest" description="Disordered" evidence="2">
    <location>
        <begin position="1084"/>
        <end position="1110"/>
    </location>
</feature>
<dbReference type="AlphaFoldDB" id="A0AAW1G7D2"/>
<feature type="compositionally biased region" description="Gly residues" evidence="2">
    <location>
        <begin position="383"/>
        <end position="393"/>
    </location>
</feature>
<keyword evidence="5" id="KW-1185">Reference proteome</keyword>
<feature type="compositionally biased region" description="Basic and acidic residues" evidence="2">
    <location>
        <begin position="284"/>
        <end position="296"/>
    </location>
</feature>
<evidence type="ECO:0000313" key="5">
    <source>
        <dbReference type="Proteomes" id="UP001488805"/>
    </source>
</evidence>
<dbReference type="GO" id="GO:0008270">
    <property type="term" value="F:zinc ion binding"/>
    <property type="evidence" value="ECO:0007669"/>
    <property type="project" value="UniProtKB-KW"/>
</dbReference>
<dbReference type="InterPro" id="IPR040436">
    <property type="entry name" value="Disconnected-like"/>
</dbReference>
<keyword evidence="1" id="KW-0479">Metal-binding</keyword>
<feature type="region of interest" description="Disordered" evidence="2">
    <location>
        <begin position="922"/>
        <end position="1005"/>
    </location>
</feature>
<dbReference type="InterPro" id="IPR013087">
    <property type="entry name" value="Znf_C2H2_type"/>
</dbReference>
<organism evidence="4 5">
    <name type="scientific">Zoarces viviparus</name>
    <name type="common">Viviparous eelpout</name>
    <name type="synonym">Blennius viviparus</name>
    <dbReference type="NCBI Taxonomy" id="48416"/>
    <lineage>
        <taxon>Eukaryota</taxon>
        <taxon>Metazoa</taxon>
        <taxon>Chordata</taxon>
        <taxon>Craniata</taxon>
        <taxon>Vertebrata</taxon>
        <taxon>Euteleostomi</taxon>
        <taxon>Actinopterygii</taxon>
        <taxon>Neopterygii</taxon>
        <taxon>Teleostei</taxon>
        <taxon>Neoteleostei</taxon>
        <taxon>Acanthomorphata</taxon>
        <taxon>Eupercaria</taxon>
        <taxon>Perciformes</taxon>
        <taxon>Cottioidei</taxon>
        <taxon>Zoarcales</taxon>
        <taxon>Zoarcidae</taxon>
        <taxon>Zoarcinae</taxon>
        <taxon>Zoarces</taxon>
    </lineage>
</organism>
<evidence type="ECO:0000259" key="3">
    <source>
        <dbReference type="PROSITE" id="PS50157"/>
    </source>
</evidence>
<name>A0AAW1G7D2_ZOAVI</name>
<comment type="caution">
    <text evidence="4">The sequence shown here is derived from an EMBL/GenBank/DDBJ whole genome shotgun (WGS) entry which is preliminary data.</text>
</comment>
<dbReference type="GO" id="GO:0005634">
    <property type="term" value="C:nucleus"/>
    <property type="evidence" value="ECO:0007669"/>
    <property type="project" value="TreeGrafter"/>
</dbReference>
<feature type="region of interest" description="Disordered" evidence="2">
    <location>
        <begin position="449"/>
        <end position="491"/>
    </location>
</feature>
<gene>
    <name evidence="4" type="ORF">VZT92_000966</name>
</gene>
<feature type="compositionally biased region" description="Polar residues" evidence="2">
    <location>
        <begin position="333"/>
        <end position="372"/>
    </location>
</feature>
<dbReference type="SMART" id="SM00355">
    <property type="entry name" value="ZnF_C2H2"/>
    <property type="match status" value="6"/>
</dbReference>
<feature type="region of interest" description="Disordered" evidence="2">
    <location>
        <begin position="722"/>
        <end position="743"/>
    </location>
</feature>
<evidence type="ECO:0000256" key="2">
    <source>
        <dbReference type="SAM" id="MobiDB-lite"/>
    </source>
</evidence>
<feature type="region of interest" description="Disordered" evidence="2">
    <location>
        <begin position="580"/>
        <end position="631"/>
    </location>
</feature>
<feature type="domain" description="C2H2-type" evidence="3">
    <location>
        <begin position="796"/>
        <end position="824"/>
    </location>
</feature>
<feature type="compositionally biased region" description="Low complexity" evidence="2">
    <location>
        <begin position="265"/>
        <end position="274"/>
    </location>
</feature>
<sequence length="1110" mass="122130">MKLTERAIERKATRCHGTEGLSCHAAFQGQAICCTLVNCNCDTFKPGKLKRRQCENCKHGWVAHALSKLKVHHMYQSSQVEIVHSNVVFDICSLMLYGTQAIPIRLKILLDRLFSVLKQEEVIQILNALDWTLQDYIRGYVLQDVAGKVLDRWAIMTFEEEIATLQQFLRFGETKSIVELMALQDKEGQAVLVPSTRTNSDIRTFIERNTPRTAANLSTSKVDKLSSNSMHHFENFVNSMAFMLPFQLLGSVPAPFLGSPAGATQHQQHQQHQQPCRGSIEQQSQRRDDLSRDGLGRDNPLPLSHPHESSLLGSSSVSFTADLDRSADRPMDSLSTTTKIEAEDFSTSDNYSDGPSTPCTPSMSSDITQMSPESKLRSLDRNGSGGGGVSAGGGGGCSLKKGRVYCNACEKTFYDKGTLKIHYNAVHLKIKHKCTIDGCNMVFSSLRSRNRHSANPNPRLHMPMNRNNRDKDIRGSSSGDEGSPGEKRAEYGTPIPICSAESHKSVPSYMVSHVDTGSKLHCSSFPSMGQSGILFPNLKTVQPVLPFYRSLVTPAELANTPGTLPSLPLLSSSVPIKPITAPEPCMTDPIPKKKSRKSSMPIKIEKEVVERDEQMDKGSSSEDEAPFQGRDKEECDGIRAEGHMCAGKVGEERESRGAYISEEKEREGAKHLMDHTLDREMTMREDKDDGPRQTDTGVISSASSQFEDRLMENHCDNNLLCQEPNGNEEREEREHAKSQHAADKISELRWDDGEHKLTNGGALQLIDHEREGSVGCVEDVGYLGLSHLDPNADLPHHCEICSKTFKNPYSVKMHYQNVHLKEMHMCTVDGCNAAFPSRRSRDRHSANLNLHHKLLTKDSFSPANTLYLPSSHCRDRDTVALDYYQDQRDRDLPHRDPTSQTSVIFRGHNRMGLVFPMSKVSTAPNSAEASPSADMEGLEGRGEGGGSGEDGAVLDLSTSSSAPPRGSGSVRSSWDSDGAGSEEGVEEDEEVLHMENSDESCDGIGMGRPGGEELVLAGERTLGYIGGGQGGLQGGGGGSPITCHICQKVYSNKGTFRAHYKTVHLRLLHKCKVPGCDTSFSSVRSRNRHSQNPNLHRNLAVSSGSTMDQE</sequence>
<feature type="compositionally biased region" description="Basic and acidic residues" evidence="2">
    <location>
        <begin position="322"/>
        <end position="331"/>
    </location>
</feature>
<keyword evidence="1" id="KW-0862">Zinc</keyword>
<proteinExistence type="predicted"/>
<dbReference type="PANTHER" id="PTHR15021:SF1">
    <property type="entry name" value="ZINC FINGER PROTEIN BASONUCLIN-1"/>
    <property type="match status" value="1"/>
</dbReference>
<dbReference type="PROSITE" id="PS00028">
    <property type="entry name" value="ZINC_FINGER_C2H2_1"/>
    <property type="match status" value="3"/>
</dbReference>
<feature type="region of interest" description="Disordered" evidence="2">
    <location>
        <begin position="259"/>
        <end position="393"/>
    </location>
</feature>
<feature type="compositionally biased region" description="Low complexity" evidence="2">
    <location>
        <begin position="297"/>
        <end position="318"/>
    </location>
</feature>
<evidence type="ECO:0000256" key="1">
    <source>
        <dbReference type="PROSITE-ProRule" id="PRU00042"/>
    </source>
</evidence>
<dbReference type="EMBL" id="JBCEZU010000001">
    <property type="protein sequence ID" value="KAK9543169.1"/>
    <property type="molecule type" value="Genomic_DNA"/>
</dbReference>
<feature type="domain" description="C2H2-type" evidence="3">
    <location>
        <begin position="404"/>
        <end position="432"/>
    </location>
</feature>
<dbReference type="PANTHER" id="PTHR15021">
    <property type="entry name" value="DISCONNECTED-RELATED"/>
    <property type="match status" value="1"/>
</dbReference>
<dbReference type="Pfam" id="PF12874">
    <property type="entry name" value="zf-met"/>
    <property type="match status" value="2"/>
</dbReference>
<accession>A0AAW1G7D2</accession>
<dbReference type="PROSITE" id="PS50157">
    <property type="entry name" value="ZINC_FINGER_C2H2_2"/>
    <property type="match status" value="3"/>
</dbReference>
<feature type="compositionally biased region" description="Basic and acidic residues" evidence="2">
    <location>
        <begin position="727"/>
        <end position="743"/>
    </location>
</feature>
<dbReference type="Proteomes" id="UP001488805">
    <property type="component" value="Unassembled WGS sequence"/>
</dbReference>
<keyword evidence="1" id="KW-0863">Zinc-finger</keyword>
<feature type="domain" description="C2H2-type" evidence="3">
    <location>
        <begin position="1041"/>
        <end position="1064"/>
    </location>
</feature>
<dbReference type="Pfam" id="PF00096">
    <property type="entry name" value="zf-C2H2"/>
    <property type="match status" value="1"/>
</dbReference>
<dbReference type="Gene3D" id="3.30.160.60">
    <property type="entry name" value="Classic Zinc Finger"/>
    <property type="match status" value="3"/>
</dbReference>